<evidence type="ECO:0000256" key="12">
    <source>
        <dbReference type="PIRSR" id="PIRSR000018-51"/>
    </source>
</evidence>
<feature type="binding site" description="covalent" evidence="11">
    <location>
        <position position="66"/>
    </location>
    <ligand>
        <name>heme c</name>
        <dbReference type="ChEBI" id="CHEBI:61717"/>
        <label>1</label>
    </ligand>
</feature>
<dbReference type="PANTHER" id="PTHR35008:SF8">
    <property type="entry name" value="ALCOHOL DEHYDROGENASE CYTOCHROME C SUBUNIT"/>
    <property type="match status" value="1"/>
</dbReference>
<evidence type="ECO:0000313" key="15">
    <source>
        <dbReference type="Proteomes" id="UP000253940"/>
    </source>
</evidence>
<evidence type="ECO:0000259" key="13">
    <source>
        <dbReference type="PROSITE" id="PS51007"/>
    </source>
</evidence>
<feature type="domain" description="Cytochrome c" evidence="13">
    <location>
        <begin position="195"/>
        <end position="309"/>
    </location>
</feature>
<dbReference type="Proteomes" id="UP000253940">
    <property type="component" value="Chromosome"/>
</dbReference>
<evidence type="ECO:0000256" key="3">
    <source>
        <dbReference type="ARBA" id="ARBA00022475"/>
    </source>
</evidence>
<evidence type="ECO:0000256" key="2">
    <source>
        <dbReference type="ARBA" id="ARBA00022448"/>
    </source>
</evidence>
<evidence type="ECO:0000256" key="4">
    <source>
        <dbReference type="ARBA" id="ARBA00022617"/>
    </source>
</evidence>
<dbReference type="InterPro" id="IPR009056">
    <property type="entry name" value="Cyt_c-like_dom"/>
</dbReference>
<dbReference type="KEGG" id="mbah:HYN46_15410"/>
<dbReference type="GO" id="GO:0020037">
    <property type="term" value="F:heme binding"/>
    <property type="evidence" value="ECO:0007669"/>
    <property type="project" value="InterPro"/>
</dbReference>
<dbReference type="SUPFAM" id="SSF46626">
    <property type="entry name" value="Cytochrome c"/>
    <property type="match status" value="3"/>
</dbReference>
<keyword evidence="4 11" id="KW-0349">Heme</keyword>
<evidence type="ECO:0000313" key="14">
    <source>
        <dbReference type="EMBL" id="AXI04103.1"/>
    </source>
</evidence>
<dbReference type="GO" id="GO:0009055">
    <property type="term" value="F:electron transfer activity"/>
    <property type="evidence" value="ECO:0007669"/>
    <property type="project" value="InterPro"/>
</dbReference>
<accession>A0A345P9Z4</accession>
<organism evidence="14 15">
    <name type="scientific">Aquirhabdus parva</name>
    <dbReference type="NCBI Taxonomy" id="2283318"/>
    <lineage>
        <taxon>Bacteria</taxon>
        <taxon>Pseudomonadati</taxon>
        <taxon>Pseudomonadota</taxon>
        <taxon>Gammaproteobacteria</taxon>
        <taxon>Moraxellales</taxon>
        <taxon>Moraxellaceae</taxon>
        <taxon>Aquirhabdus</taxon>
    </lineage>
</organism>
<dbReference type="GO" id="GO:0005886">
    <property type="term" value="C:plasma membrane"/>
    <property type="evidence" value="ECO:0007669"/>
    <property type="project" value="UniProtKB-SubCell"/>
</dbReference>
<dbReference type="InterPro" id="IPR014353">
    <property type="entry name" value="Membr-bd_ADH_cyt_c"/>
</dbReference>
<dbReference type="GO" id="GO:0016614">
    <property type="term" value="F:oxidoreductase activity, acting on CH-OH group of donors"/>
    <property type="evidence" value="ECO:0007669"/>
    <property type="project" value="InterPro"/>
</dbReference>
<feature type="binding site" description="covalent" evidence="11">
    <location>
        <position position="63"/>
    </location>
    <ligand>
        <name>heme c</name>
        <dbReference type="ChEBI" id="CHEBI:61717"/>
        <label>1</label>
    </ligand>
</feature>
<feature type="domain" description="Cytochrome c" evidence="13">
    <location>
        <begin position="340"/>
        <end position="428"/>
    </location>
</feature>
<dbReference type="OrthoDB" id="9811281at2"/>
<feature type="domain" description="Cytochrome c" evidence="13">
    <location>
        <begin position="49"/>
        <end position="152"/>
    </location>
</feature>
<feature type="binding site" description="axial binding residue" evidence="12">
    <location>
        <position position="214"/>
    </location>
    <ligand>
        <name>heme c</name>
        <dbReference type="ChEBI" id="CHEBI:61717"/>
        <label>2</label>
    </ligand>
    <ligandPart>
        <name>Fe</name>
        <dbReference type="ChEBI" id="CHEBI:18248"/>
    </ligandPart>
</feature>
<sequence>MPLRRRSKIIVTFLGLPLLIVLLGAIFIWHSEAKDSDALISAPLVITPERIEQGKALAIASDCVACHSTTGGKPFAGGLPMPLPMGNIYSTNITPDKDHGIGHYSLQEFQRAVQYGIRRDGGNLYPAMPYTAYAKLTPDDIQSLYAYFMQGVPAVAQENRKPDFPWPLTLRFPLKVWNQLFLSKGVYQNKPEQSAEWNRGAYLVQGAAHCGTCHTPRGLAMQEKAYDETSKHYLAGAALGGWQAYNITSDPHSGIGTWTKAEIVQYLRTGNVPNKAQAAGGMAEAITHSFSKMSDADLQAMATYLVTVPAYQDQQTAARSSFGKPTTDYQDVRFAAQGGKAAPTGAELYLNHCASCHGKTGVGTSDGYYPSMVHNSVLGAKDAHNLIQVMLNGAEVENGKDHYFMPAFAGELNDEELATLANYVTVTFGHGAGTVSAHDVKKLRPAH</sequence>
<reference evidence="14 15" key="1">
    <citation type="submission" date="2018-07" db="EMBL/GenBank/DDBJ databases">
        <title>Genome sequencing of Moraxellaceae gen. HYN0046.</title>
        <authorList>
            <person name="Kim M."/>
            <person name="Yi H."/>
        </authorList>
    </citation>
    <scope>NUCLEOTIDE SEQUENCE [LARGE SCALE GENOMIC DNA]</scope>
    <source>
        <strain evidence="14 15">HYN0046</strain>
    </source>
</reference>
<feature type="binding site" description="covalent" evidence="11">
    <location>
        <position position="356"/>
    </location>
    <ligand>
        <name>heme c</name>
        <dbReference type="ChEBI" id="CHEBI:61717"/>
        <label>3</label>
    </ligand>
</feature>
<dbReference type="RefSeq" id="WP_114900211.1">
    <property type="nucleotide sequence ID" value="NZ_CP031222.1"/>
</dbReference>
<keyword evidence="5 12" id="KW-0479">Metal-binding</keyword>
<dbReference type="Gene3D" id="1.10.760.10">
    <property type="entry name" value="Cytochrome c-like domain"/>
    <property type="match status" value="3"/>
</dbReference>
<keyword evidence="8" id="KW-0249">Electron transport</keyword>
<keyword evidence="6" id="KW-0732">Signal</keyword>
<evidence type="ECO:0000256" key="6">
    <source>
        <dbReference type="ARBA" id="ARBA00022729"/>
    </source>
</evidence>
<evidence type="ECO:0000256" key="7">
    <source>
        <dbReference type="ARBA" id="ARBA00022737"/>
    </source>
</evidence>
<feature type="binding site" description="covalent" evidence="11">
    <location>
        <position position="213"/>
    </location>
    <ligand>
        <name>heme c</name>
        <dbReference type="ChEBI" id="CHEBI:61717"/>
        <label>2</label>
    </ligand>
</feature>
<dbReference type="Pfam" id="PF13442">
    <property type="entry name" value="Cytochrome_CBB3"/>
    <property type="match status" value="1"/>
</dbReference>
<keyword evidence="7" id="KW-0677">Repeat</keyword>
<feature type="binding site" description="covalent" evidence="11">
    <location>
        <position position="353"/>
    </location>
    <ligand>
        <name>heme c</name>
        <dbReference type="ChEBI" id="CHEBI:61717"/>
        <label>3</label>
    </ligand>
</feature>
<dbReference type="InterPro" id="IPR051459">
    <property type="entry name" value="Cytochrome_c-type_DH"/>
</dbReference>
<feature type="binding site" description="axial binding residue" evidence="12">
    <location>
        <position position="357"/>
    </location>
    <ligand>
        <name>heme c</name>
        <dbReference type="ChEBI" id="CHEBI:61717"/>
        <label>3</label>
    </ligand>
    <ligandPart>
        <name>Fe</name>
        <dbReference type="ChEBI" id="CHEBI:18248"/>
    </ligandPart>
</feature>
<protein>
    <submittedName>
        <fullName evidence="14">Cytochrome c</fullName>
    </submittedName>
</protein>
<dbReference type="GO" id="GO:0005506">
    <property type="term" value="F:iron ion binding"/>
    <property type="evidence" value="ECO:0007669"/>
    <property type="project" value="InterPro"/>
</dbReference>
<feature type="binding site" description="covalent" evidence="11">
    <location>
        <position position="210"/>
    </location>
    <ligand>
        <name>heme c</name>
        <dbReference type="ChEBI" id="CHEBI:61717"/>
        <label>2</label>
    </ligand>
</feature>
<dbReference type="EMBL" id="CP031222">
    <property type="protein sequence ID" value="AXI04103.1"/>
    <property type="molecule type" value="Genomic_DNA"/>
</dbReference>
<dbReference type="InterPro" id="IPR008168">
    <property type="entry name" value="Cyt_C_IC"/>
</dbReference>
<evidence type="ECO:0000256" key="1">
    <source>
        <dbReference type="ARBA" id="ARBA00004236"/>
    </source>
</evidence>
<dbReference type="PIRSF" id="PIRSF000018">
    <property type="entry name" value="Mb_ADH_cyt_c"/>
    <property type="match status" value="1"/>
</dbReference>
<keyword evidence="2" id="KW-0813">Transport</keyword>
<dbReference type="AlphaFoldDB" id="A0A345P9Z4"/>
<name>A0A345P9Z4_9GAMM</name>
<dbReference type="PANTHER" id="PTHR35008">
    <property type="entry name" value="BLL4482 PROTEIN-RELATED"/>
    <property type="match status" value="1"/>
</dbReference>
<proteinExistence type="predicted"/>
<gene>
    <name evidence="14" type="ORF">HYN46_15410</name>
</gene>
<evidence type="ECO:0000256" key="5">
    <source>
        <dbReference type="ARBA" id="ARBA00022723"/>
    </source>
</evidence>
<keyword evidence="15" id="KW-1185">Reference proteome</keyword>
<evidence type="ECO:0000256" key="9">
    <source>
        <dbReference type="ARBA" id="ARBA00023004"/>
    </source>
</evidence>
<keyword evidence="10" id="KW-0472">Membrane</keyword>
<feature type="binding site" description="axial binding residue" evidence="12">
    <location>
        <position position="67"/>
    </location>
    <ligand>
        <name>heme c</name>
        <dbReference type="ChEBI" id="CHEBI:61717"/>
        <label>1</label>
    </ligand>
    <ligandPart>
        <name>Fe</name>
        <dbReference type="ChEBI" id="CHEBI:18248"/>
    </ligandPart>
</feature>
<comment type="cofactor">
    <cofactor evidence="11">
        <name>heme c</name>
        <dbReference type="ChEBI" id="CHEBI:61717"/>
    </cofactor>
    <text evidence="11">Binds 3 heme c groups covalently per subunit.</text>
</comment>
<evidence type="ECO:0000256" key="11">
    <source>
        <dbReference type="PIRSR" id="PIRSR000018-50"/>
    </source>
</evidence>
<keyword evidence="9 12" id="KW-0408">Iron</keyword>
<comment type="subcellular location">
    <subcellularLocation>
        <location evidence="1">Cell membrane</location>
    </subcellularLocation>
</comment>
<keyword evidence="3" id="KW-1003">Cell membrane</keyword>
<dbReference type="PROSITE" id="PS51007">
    <property type="entry name" value="CYTC"/>
    <property type="match status" value="3"/>
</dbReference>
<dbReference type="PRINTS" id="PR00605">
    <property type="entry name" value="CYTCHROMECIC"/>
</dbReference>
<evidence type="ECO:0000256" key="8">
    <source>
        <dbReference type="ARBA" id="ARBA00022982"/>
    </source>
</evidence>
<dbReference type="InterPro" id="IPR036909">
    <property type="entry name" value="Cyt_c-like_dom_sf"/>
</dbReference>
<dbReference type="Pfam" id="PF00034">
    <property type="entry name" value="Cytochrom_C"/>
    <property type="match status" value="1"/>
</dbReference>
<evidence type="ECO:0000256" key="10">
    <source>
        <dbReference type="ARBA" id="ARBA00023136"/>
    </source>
</evidence>